<evidence type="ECO:0000256" key="6">
    <source>
        <dbReference type="ARBA" id="ARBA00035243"/>
    </source>
</evidence>
<dbReference type="InterPro" id="IPR000597">
    <property type="entry name" value="Ribosomal_uL3"/>
</dbReference>
<dbReference type="GO" id="GO:0022625">
    <property type="term" value="C:cytosolic large ribosomal subunit"/>
    <property type="evidence" value="ECO:0007669"/>
    <property type="project" value="TreeGrafter"/>
</dbReference>
<dbReference type="PANTHER" id="PTHR11229:SF16">
    <property type="entry name" value="LARGE RIBOSOMAL SUBUNIT PROTEIN UL3C"/>
    <property type="match status" value="1"/>
</dbReference>
<dbReference type="EMBL" id="VXOY01000027">
    <property type="protein sequence ID" value="MYE38502.1"/>
    <property type="molecule type" value="Genomic_DNA"/>
</dbReference>
<keyword evidence="2 7" id="KW-0699">rRNA-binding</keyword>
<evidence type="ECO:0000256" key="1">
    <source>
        <dbReference type="ARBA" id="ARBA00006540"/>
    </source>
</evidence>
<dbReference type="Pfam" id="PF00297">
    <property type="entry name" value="Ribosomal_L3"/>
    <property type="match status" value="1"/>
</dbReference>
<dbReference type="InterPro" id="IPR009000">
    <property type="entry name" value="Transl_B-barrel_sf"/>
</dbReference>
<dbReference type="GO" id="GO:0006412">
    <property type="term" value="P:translation"/>
    <property type="evidence" value="ECO:0007669"/>
    <property type="project" value="UniProtKB-UniRule"/>
</dbReference>
<evidence type="ECO:0000256" key="2">
    <source>
        <dbReference type="ARBA" id="ARBA00022730"/>
    </source>
</evidence>
<evidence type="ECO:0000313" key="9">
    <source>
        <dbReference type="Proteomes" id="UP000449092"/>
    </source>
</evidence>
<dbReference type="NCBIfam" id="TIGR03625">
    <property type="entry name" value="L3_bact"/>
    <property type="match status" value="1"/>
</dbReference>
<dbReference type="AlphaFoldDB" id="A0A845DAI3"/>
<reference evidence="8 9" key="1">
    <citation type="submission" date="2019-09" db="EMBL/GenBank/DDBJ databases">
        <title>Characterisation of the sponge microbiome using genome-centric metagenomics.</title>
        <authorList>
            <person name="Engelberts J.P."/>
            <person name="Robbins S.J."/>
            <person name="De Goeij J.M."/>
            <person name="Aranda M."/>
            <person name="Bell S.C."/>
            <person name="Webster N.S."/>
        </authorList>
    </citation>
    <scope>NUCLEOTIDE SEQUENCE [LARGE SCALE GENOMIC DNA]</scope>
    <source>
        <strain evidence="8">SB0662_bin_43</strain>
    </source>
</reference>
<protein>
    <recommendedName>
        <fullName evidence="6 7">Large ribosomal subunit protein uL3</fullName>
    </recommendedName>
</protein>
<dbReference type="GO" id="GO:0003735">
    <property type="term" value="F:structural constituent of ribosome"/>
    <property type="evidence" value="ECO:0007669"/>
    <property type="project" value="UniProtKB-UniRule"/>
</dbReference>
<comment type="caution">
    <text evidence="8">The sequence shown here is derived from an EMBL/GenBank/DDBJ whole genome shotgun (WGS) entry which is preliminary data.</text>
</comment>
<dbReference type="Gene3D" id="2.40.30.10">
    <property type="entry name" value="Translation factors"/>
    <property type="match status" value="2"/>
</dbReference>
<dbReference type="FunFam" id="2.40.30.10:FF:000004">
    <property type="entry name" value="50S ribosomal protein L3"/>
    <property type="match status" value="1"/>
</dbReference>
<keyword evidence="4 7" id="KW-0689">Ribosomal protein</keyword>
<accession>A0A845DAI3</accession>
<evidence type="ECO:0000313" key="8">
    <source>
        <dbReference type="EMBL" id="MYE38502.1"/>
    </source>
</evidence>
<organism evidence="8 9">
    <name type="scientific">Candidatus Spechtbacteria bacterium SB0662_bin_43</name>
    <dbReference type="NCBI Taxonomy" id="2604897"/>
    <lineage>
        <taxon>Bacteria</taxon>
        <taxon>Candidatus Spechtiibacteriota</taxon>
    </lineage>
</organism>
<comment type="similarity">
    <text evidence="1 7">Belongs to the universal ribosomal protein uL3 family.</text>
</comment>
<evidence type="ECO:0000256" key="5">
    <source>
        <dbReference type="ARBA" id="ARBA00023274"/>
    </source>
</evidence>
<comment type="function">
    <text evidence="7">One of the primary rRNA binding proteins, it binds directly near the 3'-end of the 23S rRNA, where it nucleates assembly of the 50S subunit.</text>
</comment>
<dbReference type="HAMAP" id="MF_01325_B">
    <property type="entry name" value="Ribosomal_uL3_B"/>
    <property type="match status" value="1"/>
</dbReference>
<dbReference type="InterPro" id="IPR019927">
    <property type="entry name" value="Ribosomal_uL3_bac/org-type"/>
</dbReference>
<evidence type="ECO:0000256" key="4">
    <source>
        <dbReference type="ARBA" id="ARBA00022980"/>
    </source>
</evidence>
<dbReference type="PANTHER" id="PTHR11229">
    <property type="entry name" value="50S RIBOSOMAL PROTEIN L3"/>
    <property type="match status" value="1"/>
</dbReference>
<dbReference type="Proteomes" id="UP000449092">
    <property type="component" value="Unassembled WGS sequence"/>
</dbReference>
<evidence type="ECO:0000256" key="7">
    <source>
        <dbReference type="HAMAP-Rule" id="MF_01325"/>
    </source>
</evidence>
<comment type="subunit">
    <text evidence="7">Part of the 50S ribosomal subunit. Forms a cluster with proteins L14 and L19.</text>
</comment>
<dbReference type="GO" id="GO:0019843">
    <property type="term" value="F:rRNA binding"/>
    <property type="evidence" value="ECO:0007669"/>
    <property type="project" value="UniProtKB-UniRule"/>
</dbReference>
<name>A0A845DAI3_9BACT</name>
<sequence length="207" mass="22426">MKYIVGKKVGMTQIFNDSGKVQPVTVVQAGPCTITQILVKEKNGYSGVQIGFGSKKLNKPQQGHLKNFLKKNSSFSILREFPFPEGKEEKDVKVGDAITVEQFEKGEKVNVSGTTKSKGFQGVVKRWNFAGGPASHGQKHSLRAPGSIGSAYPQHVLKGKKMAGRMGGVKHTTRNLRVVDIMPKDNILLIKGAIPGHNGTTITITTE</sequence>
<dbReference type="SUPFAM" id="SSF50447">
    <property type="entry name" value="Translation proteins"/>
    <property type="match status" value="1"/>
</dbReference>
<evidence type="ECO:0000256" key="3">
    <source>
        <dbReference type="ARBA" id="ARBA00022884"/>
    </source>
</evidence>
<proteinExistence type="inferred from homology"/>
<keyword evidence="5 7" id="KW-0687">Ribonucleoprotein</keyword>
<gene>
    <name evidence="7" type="primary">rplC</name>
    <name evidence="8" type="ORF">F4X82_03230</name>
</gene>
<keyword evidence="3 7" id="KW-0694">RNA-binding</keyword>